<dbReference type="EMBL" id="JHEH01000051">
    <property type="protein sequence ID" value="KEP68007.1"/>
    <property type="molecule type" value="Genomic_DNA"/>
</dbReference>
<accession>A0A074TZZ9</accession>
<sequence>MTLNTKTTTRLWGTDPYSEAVAVTQHVWTASRPENAEGEQDQVPDRPWGILLVTADDPITAMTAVPLIHFPLDAPILYVTKNGIPKVTRDEIKRLGATGMAMAGDVKVIAIGAAANSAVLDELDRMHIKHDEITAADPYTLANKVDAYYGKAQNPDTGVPTMGAVASAGGNGVMDVMIASVDAWKYALPATHWVSHMPTGFFWVNKQGVPQPTIDALKRRNGKAHIYVWGGPEQISPEIVRQLSQYGDVTRIDNYNPIVFNGPPKNDEVTTAIQFAKMWDPAGMVGWNITAAGHGFTVVNINDWQGAVASAPLSHMGFHAPLLLTTGNEDVPEALLNYLKSVSPKFYSTPAVGPYNMTYVIGDFDKVSWEAQSKIDFVTGMSPGRPWNQ</sequence>
<keyword evidence="2" id="KW-1185">Reference proteome</keyword>
<dbReference type="Proteomes" id="UP000027725">
    <property type="component" value="Unassembled WGS sequence"/>
</dbReference>
<name>A0A074TZZ9_9RHOB</name>
<dbReference type="eggNOG" id="COG2247">
    <property type="taxonomic scope" value="Bacteria"/>
</dbReference>
<comment type="caution">
    <text evidence="1">The sequence shown here is derived from an EMBL/GenBank/DDBJ whole genome shotgun (WGS) entry which is preliminary data.</text>
</comment>
<proteinExistence type="predicted"/>
<evidence type="ECO:0000313" key="2">
    <source>
        <dbReference type="Proteomes" id="UP000027725"/>
    </source>
</evidence>
<gene>
    <name evidence="1" type="ORF">DL1_16760</name>
</gene>
<organism evidence="1 2">
    <name type="scientific">Thioclava dalianensis</name>
    <dbReference type="NCBI Taxonomy" id="1185766"/>
    <lineage>
        <taxon>Bacteria</taxon>
        <taxon>Pseudomonadati</taxon>
        <taxon>Pseudomonadota</taxon>
        <taxon>Alphaproteobacteria</taxon>
        <taxon>Rhodobacterales</taxon>
        <taxon>Paracoccaceae</taxon>
        <taxon>Thioclava</taxon>
    </lineage>
</organism>
<evidence type="ECO:0000313" key="1">
    <source>
        <dbReference type="EMBL" id="KEP68007.1"/>
    </source>
</evidence>
<dbReference type="AlphaFoldDB" id="A0A074TZZ9"/>
<dbReference type="STRING" id="1185766.SAMN05216224_11236"/>
<reference evidence="1 2" key="1">
    <citation type="submission" date="2014-03" db="EMBL/GenBank/DDBJ databases">
        <title>The draft genome sequence of Thioclava dalianensis DLFJ1-1.</title>
        <authorList>
            <person name="Lai Q."/>
            <person name="Shao Z."/>
        </authorList>
    </citation>
    <scope>NUCLEOTIDE SEQUENCE [LARGE SCALE GENOMIC DNA]</scope>
    <source>
        <strain evidence="1 2">DLFJ1-1</strain>
    </source>
</reference>
<protein>
    <submittedName>
        <fullName evidence="1">Uncharacterized protein</fullName>
    </submittedName>
</protein>